<feature type="compositionally biased region" description="Acidic residues" evidence="4">
    <location>
        <begin position="873"/>
        <end position="890"/>
    </location>
</feature>
<dbReference type="Proteomes" id="UP001341281">
    <property type="component" value="Chromosome 02"/>
</dbReference>
<dbReference type="SUPFAM" id="SSF90257">
    <property type="entry name" value="Myosin rod fragments"/>
    <property type="match status" value="1"/>
</dbReference>
<dbReference type="PANTHER" id="PTHR23160">
    <property type="entry name" value="SYNAPTONEMAL COMPLEX PROTEIN-RELATED"/>
    <property type="match status" value="1"/>
</dbReference>
<organism evidence="5 6">
    <name type="scientific">Paspalum notatum var. saurae</name>
    <dbReference type="NCBI Taxonomy" id="547442"/>
    <lineage>
        <taxon>Eukaryota</taxon>
        <taxon>Viridiplantae</taxon>
        <taxon>Streptophyta</taxon>
        <taxon>Embryophyta</taxon>
        <taxon>Tracheophyta</taxon>
        <taxon>Spermatophyta</taxon>
        <taxon>Magnoliopsida</taxon>
        <taxon>Liliopsida</taxon>
        <taxon>Poales</taxon>
        <taxon>Poaceae</taxon>
        <taxon>PACMAD clade</taxon>
        <taxon>Panicoideae</taxon>
        <taxon>Andropogonodae</taxon>
        <taxon>Paspaleae</taxon>
        <taxon>Paspalinae</taxon>
        <taxon>Paspalum</taxon>
    </lineage>
</organism>
<feature type="region of interest" description="Disordered" evidence="4">
    <location>
        <begin position="49"/>
        <end position="142"/>
    </location>
</feature>
<proteinExistence type="inferred from homology"/>
<dbReference type="AlphaFoldDB" id="A0AAQ3SNG9"/>
<accession>A0AAQ3SNG9</accession>
<sequence length="947" mass="103556">MATCDPNGDEHMALVAYANHFDETCGNTSPPSGRGLDWTLDLAVAGGDRVISEGSNHKQPSSNSNRSRATSAPRVSRLAKPASKPAADRAPSKSPLHHAAAGASLDKSSASIDLPASAKPSPGGAAPERRPFKTAPTAASRSTRAVKAAASELQAQLNLVQEELRTAREHLASVDSDRARLLEDLAAARRLADDAGGKLEASLLAQRSAEEAAELERFKLTEREQSAVETAHEWRRKYDSIEKRHAEDVASLIAAARELGGVRDELAAAAQARDAAVNQADELRRLADGSAEKVEVLMAEVARLKSQLASKAREAAETVEKMESEASALRAEIQRAMAFETKLAEAEAAAERLRVDVAYAKRGEADANRSEEEWKNTAAALEARLGEVSQLNKRNEESLASLTKSFEDKQSQVLQLEGQVSSLEKEASEYKEKFVEASRRLDAATDEARELRAPIDRLRSEHELLQEAHRQAVGAGKTASARLGHLTEEKNRLVKEVGDVRGERDKAKKAVEDIAAALREVSSEAREAKERVLAKQAELDDAHRQMSELISVRLEMDRLTGSLRSAEHEVNQLRADKAQLLNKLQEESQVLQAMNTSSSGAEEAMAESSHLQHLLSFKDRELLALNQELTELRLRERSASEKASEVSKLLAEVTARKAEEESADRSKALLAKLETDKVLESLKAAEAEARAANGENVRLQSKLRQMESKITEASLTSEEAKISSLRLKETLQEKEHELASLAMENSEARAREAAAQARIDELAALLAEATAAARKGGGGELLLNGGVVARSPEKQPSVLMKLICSPMHHSVVRDDDDQNNGEIVQTEDIKHVEIETVRQVKREEEMEISAVDAKYLELENSKIIEDDLSNDKEGEDDSEPSDDEDDDVEVTGDHDARVDQMNGLLIHGPTSSFNQDQHVHKKKRALLKKFGSLLKKKSHFTKLSSRS</sequence>
<keyword evidence="6" id="KW-1185">Reference proteome</keyword>
<name>A0AAQ3SNG9_PASNO</name>
<feature type="coiled-coil region" evidence="3">
    <location>
        <begin position="143"/>
        <end position="170"/>
    </location>
</feature>
<dbReference type="GO" id="GO:0007131">
    <property type="term" value="P:reciprocal meiotic recombination"/>
    <property type="evidence" value="ECO:0007669"/>
    <property type="project" value="TreeGrafter"/>
</dbReference>
<reference evidence="5 6" key="1">
    <citation type="submission" date="2024-02" db="EMBL/GenBank/DDBJ databases">
        <title>High-quality chromosome-scale genome assembly of Pensacola bahiagrass (Paspalum notatum Flugge var. saurae).</title>
        <authorList>
            <person name="Vega J.M."/>
            <person name="Podio M."/>
            <person name="Orjuela J."/>
            <person name="Siena L.A."/>
            <person name="Pessino S.C."/>
            <person name="Combes M.C."/>
            <person name="Mariac C."/>
            <person name="Albertini E."/>
            <person name="Pupilli F."/>
            <person name="Ortiz J.P.A."/>
            <person name="Leblanc O."/>
        </authorList>
    </citation>
    <scope>NUCLEOTIDE SEQUENCE [LARGE SCALE GENOMIC DNA]</scope>
    <source>
        <strain evidence="5">R1</strain>
        <tissue evidence="5">Leaf</tissue>
    </source>
</reference>
<feature type="compositionally biased region" description="Low complexity" evidence="4">
    <location>
        <begin position="60"/>
        <end position="73"/>
    </location>
</feature>
<evidence type="ECO:0000256" key="2">
    <source>
        <dbReference type="ARBA" id="ARBA00023054"/>
    </source>
</evidence>
<dbReference type="Pfam" id="PF05701">
    <property type="entry name" value="WEMBL"/>
    <property type="match status" value="1"/>
</dbReference>
<feature type="coiled-coil region" evidence="3">
    <location>
        <begin position="406"/>
        <end position="461"/>
    </location>
</feature>
<dbReference type="EMBL" id="CP144746">
    <property type="protein sequence ID" value="WVZ57781.1"/>
    <property type="molecule type" value="Genomic_DNA"/>
</dbReference>
<dbReference type="InterPro" id="IPR008545">
    <property type="entry name" value="Web"/>
</dbReference>
<feature type="coiled-coil region" evidence="3">
    <location>
        <begin position="615"/>
        <end position="772"/>
    </location>
</feature>
<keyword evidence="2 3" id="KW-0175">Coiled coil</keyword>
<feature type="region of interest" description="Disordered" evidence="4">
    <location>
        <begin position="864"/>
        <end position="919"/>
    </location>
</feature>
<evidence type="ECO:0000256" key="3">
    <source>
        <dbReference type="SAM" id="Coils"/>
    </source>
</evidence>
<protein>
    <submittedName>
        <fullName evidence="5">Uncharacterized protein</fullName>
    </submittedName>
</protein>
<gene>
    <name evidence="5" type="ORF">U9M48_008123</name>
</gene>
<evidence type="ECO:0000256" key="4">
    <source>
        <dbReference type="SAM" id="MobiDB-lite"/>
    </source>
</evidence>
<evidence type="ECO:0000256" key="1">
    <source>
        <dbReference type="ARBA" id="ARBA00005485"/>
    </source>
</evidence>
<feature type="coiled-coil region" evidence="3">
    <location>
        <begin position="266"/>
        <end position="356"/>
    </location>
</feature>
<evidence type="ECO:0000313" key="6">
    <source>
        <dbReference type="Proteomes" id="UP001341281"/>
    </source>
</evidence>
<evidence type="ECO:0000313" key="5">
    <source>
        <dbReference type="EMBL" id="WVZ57781.1"/>
    </source>
</evidence>
<feature type="compositionally biased region" description="Low complexity" evidence="4">
    <location>
        <begin position="115"/>
        <end position="126"/>
    </location>
</feature>
<feature type="coiled-coil region" evidence="3">
    <location>
        <begin position="504"/>
        <end position="590"/>
    </location>
</feature>
<dbReference type="Gene3D" id="1.10.287.1490">
    <property type="match status" value="1"/>
</dbReference>
<dbReference type="PANTHER" id="PTHR23160:SF9">
    <property type="entry name" value="OS10G0577100 PROTEIN"/>
    <property type="match status" value="1"/>
</dbReference>
<comment type="similarity">
    <text evidence="1">Belongs to the WEB family.</text>
</comment>